<dbReference type="NCBIfam" id="TIGR03329">
    <property type="entry name" value="Phn_aa_oxid"/>
    <property type="match status" value="1"/>
</dbReference>
<dbReference type="Pfam" id="PF01266">
    <property type="entry name" value="DAO"/>
    <property type="match status" value="1"/>
</dbReference>
<dbReference type="InterPro" id="IPR017715">
    <property type="entry name" value="NH2-phosphonate_OxRdtase"/>
</dbReference>
<protein>
    <submittedName>
        <fullName evidence="3">FAD-dependent oxidoreductase</fullName>
    </submittedName>
</protein>
<dbReference type="Gene3D" id="3.50.50.60">
    <property type="entry name" value="FAD/NAD(P)-binding domain"/>
    <property type="match status" value="1"/>
</dbReference>
<dbReference type="Gene3D" id="3.30.9.10">
    <property type="entry name" value="D-Amino Acid Oxidase, subunit A, domain 2"/>
    <property type="match status" value="1"/>
</dbReference>
<dbReference type="Proteomes" id="UP000599578">
    <property type="component" value="Unassembled WGS sequence"/>
</dbReference>
<sequence length="466" mass="51519">MTDNYQPFWFDQALQRERPAAPVPLTQDLDVDICIVGGGFTGLWSAIKLRQACPHSRILLIEADRCGSGASGRNGGCMLTWSTKYPTLRRLFGDTEARRLVQASEQAVWDIADFCDRHEIDCELRPGGTLYTATSEAQRGSMTPLVAELERLGLNSWRSLTPAEVQRRAGSAAHLEGYFSPAAGSLQPGLLVRGLKAVAESLGVEIHERTPMDRLIEGEPAEILTPRARIRARQVVLATNAWMARQFREFANSITLVSSDMLITHPVPELLAESDLGNGCAVVDSRTFVHYYRSTPDGRLMLGKGGNLFAFGNRVLPAFDEPSRYQPMLRNALHRFFPTLDSDAIERTWTGPSDRSVTGLPFFGHLRGRRNIVYGFGYSGNGVVQTWLGGEIIRSLLLGNDDVWSRSGLAQGPRGYFPPEPLRWIGAMTVRQAIRRKEAAEDANRRPGRLDCRLARLAAAAGKADK</sequence>
<comment type="caution">
    <text evidence="3">The sequence shown here is derived from an EMBL/GenBank/DDBJ whole genome shotgun (WGS) entry which is preliminary data.</text>
</comment>
<dbReference type="EMBL" id="BMLT01000005">
    <property type="protein sequence ID" value="GGO82311.1"/>
    <property type="molecule type" value="Genomic_DNA"/>
</dbReference>
<evidence type="ECO:0000313" key="4">
    <source>
        <dbReference type="Proteomes" id="UP000599578"/>
    </source>
</evidence>
<proteinExistence type="predicted"/>
<organism evidence="3 4">
    <name type="scientific">Marinobacterium nitratireducens</name>
    <dbReference type="NCBI Taxonomy" id="518897"/>
    <lineage>
        <taxon>Bacteria</taxon>
        <taxon>Pseudomonadati</taxon>
        <taxon>Pseudomonadota</taxon>
        <taxon>Gammaproteobacteria</taxon>
        <taxon>Oceanospirillales</taxon>
        <taxon>Oceanospirillaceae</taxon>
        <taxon>Marinobacterium</taxon>
    </lineage>
</organism>
<accession>A0A917ZFS9</accession>
<keyword evidence="4" id="KW-1185">Reference proteome</keyword>
<gene>
    <name evidence="3" type="ORF">GCM10011348_23410</name>
</gene>
<dbReference type="RefSeq" id="WP_188860780.1">
    <property type="nucleotide sequence ID" value="NZ_BMLT01000005.1"/>
</dbReference>
<dbReference type="InterPro" id="IPR006076">
    <property type="entry name" value="FAD-dep_OxRdtase"/>
</dbReference>
<dbReference type="AlphaFoldDB" id="A0A917ZFS9"/>
<keyword evidence="1" id="KW-0560">Oxidoreductase</keyword>
<evidence type="ECO:0000259" key="2">
    <source>
        <dbReference type="Pfam" id="PF01266"/>
    </source>
</evidence>
<dbReference type="GO" id="GO:0005737">
    <property type="term" value="C:cytoplasm"/>
    <property type="evidence" value="ECO:0007669"/>
    <property type="project" value="TreeGrafter"/>
</dbReference>
<evidence type="ECO:0000313" key="3">
    <source>
        <dbReference type="EMBL" id="GGO82311.1"/>
    </source>
</evidence>
<feature type="domain" description="FAD dependent oxidoreductase" evidence="2">
    <location>
        <begin position="32"/>
        <end position="394"/>
    </location>
</feature>
<evidence type="ECO:0000256" key="1">
    <source>
        <dbReference type="ARBA" id="ARBA00023002"/>
    </source>
</evidence>
<dbReference type="InterPro" id="IPR036188">
    <property type="entry name" value="FAD/NAD-bd_sf"/>
</dbReference>
<dbReference type="PANTHER" id="PTHR13847">
    <property type="entry name" value="SARCOSINE DEHYDROGENASE-RELATED"/>
    <property type="match status" value="1"/>
</dbReference>
<dbReference type="PANTHER" id="PTHR13847:SF285">
    <property type="entry name" value="FAD DEPENDENT OXIDOREDUCTASE DOMAIN-CONTAINING PROTEIN"/>
    <property type="match status" value="1"/>
</dbReference>
<name>A0A917ZFS9_9GAMM</name>
<reference evidence="3 4" key="1">
    <citation type="journal article" date="2014" name="Int. J. Syst. Evol. Microbiol.">
        <title>Complete genome sequence of Corynebacterium casei LMG S-19264T (=DSM 44701T), isolated from a smear-ripened cheese.</title>
        <authorList>
            <consortium name="US DOE Joint Genome Institute (JGI-PGF)"/>
            <person name="Walter F."/>
            <person name="Albersmeier A."/>
            <person name="Kalinowski J."/>
            <person name="Ruckert C."/>
        </authorList>
    </citation>
    <scope>NUCLEOTIDE SEQUENCE [LARGE SCALE GENOMIC DNA]</scope>
    <source>
        <strain evidence="3 4">CGMCC 1.7286</strain>
    </source>
</reference>
<dbReference type="SUPFAM" id="SSF51905">
    <property type="entry name" value="FAD/NAD(P)-binding domain"/>
    <property type="match status" value="1"/>
</dbReference>
<dbReference type="GO" id="GO:0016491">
    <property type="term" value="F:oxidoreductase activity"/>
    <property type="evidence" value="ECO:0007669"/>
    <property type="project" value="UniProtKB-KW"/>
</dbReference>